<sequence length="159" mass="18101">MKIQSYLVTVVECGRFERACQTSMGYVLEGDCWVEKEVEVPASQPEVDPSSEFVPLPDDVFGSVTAMDLKLDRLRELLMSQQDLLFKVKFVTQETCIDVSKLKMLLEKTSKDALKTLKNVFSALDSVEIKFDALQATIHEKIEDFKNDVVETLMHFLKS</sequence>
<dbReference type="Proteomes" id="UP001152561">
    <property type="component" value="Unassembled WGS sequence"/>
</dbReference>
<dbReference type="EMBL" id="JAJAGQ010000009">
    <property type="protein sequence ID" value="KAJ8552811.1"/>
    <property type="molecule type" value="Genomic_DNA"/>
</dbReference>
<evidence type="ECO:0000313" key="2">
    <source>
        <dbReference type="Proteomes" id="UP001152561"/>
    </source>
</evidence>
<name>A0A9Q1M6M3_9SOLA</name>
<gene>
    <name evidence="1" type="ORF">K7X08_020204</name>
</gene>
<comment type="caution">
    <text evidence="1">The sequence shown here is derived from an EMBL/GenBank/DDBJ whole genome shotgun (WGS) entry which is preliminary data.</text>
</comment>
<protein>
    <submittedName>
        <fullName evidence="1">Uncharacterized protein</fullName>
    </submittedName>
</protein>
<dbReference type="AlphaFoldDB" id="A0A9Q1M6M3"/>
<evidence type="ECO:0000313" key="1">
    <source>
        <dbReference type="EMBL" id="KAJ8552811.1"/>
    </source>
</evidence>
<proteinExistence type="predicted"/>
<accession>A0A9Q1M6M3</accession>
<reference evidence="2" key="1">
    <citation type="journal article" date="2023" name="Proc. Natl. Acad. Sci. U.S.A.">
        <title>Genomic and structural basis for evolution of tropane alkaloid biosynthesis.</title>
        <authorList>
            <person name="Wanga Y.-J."/>
            <person name="Taina T."/>
            <person name="Yua J.-Y."/>
            <person name="Lia J."/>
            <person name="Xua B."/>
            <person name="Chenc J."/>
            <person name="D'Auriad J.C."/>
            <person name="Huanga J.-P."/>
            <person name="Huanga S.-X."/>
        </authorList>
    </citation>
    <scope>NUCLEOTIDE SEQUENCE [LARGE SCALE GENOMIC DNA]</scope>
    <source>
        <strain evidence="2">cv. KIB-2019</strain>
    </source>
</reference>
<keyword evidence="2" id="KW-1185">Reference proteome</keyword>
<organism evidence="1 2">
    <name type="scientific">Anisodus acutangulus</name>
    <dbReference type="NCBI Taxonomy" id="402998"/>
    <lineage>
        <taxon>Eukaryota</taxon>
        <taxon>Viridiplantae</taxon>
        <taxon>Streptophyta</taxon>
        <taxon>Embryophyta</taxon>
        <taxon>Tracheophyta</taxon>
        <taxon>Spermatophyta</taxon>
        <taxon>Magnoliopsida</taxon>
        <taxon>eudicotyledons</taxon>
        <taxon>Gunneridae</taxon>
        <taxon>Pentapetalae</taxon>
        <taxon>asterids</taxon>
        <taxon>lamiids</taxon>
        <taxon>Solanales</taxon>
        <taxon>Solanaceae</taxon>
        <taxon>Solanoideae</taxon>
        <taxon>Hyoscyameae</taxon>
        <taxon>Anisodus</taxon>
    </lineage>
</organism>
<dbReference type="OrthoDB" id="1750780at2759"/>